<keyword evidence="1" id="KW-1133">Transmembrane helix</keyword>
<protein>
    <submittedName>
        <fullName evidence="2">DUF6232 family protein</fullName>
    </submittedName>
</protein>
<keyword evidence="1" id="KW-0472">Membrane</keyword>
<gene>
    <name evidence="2" type="ORF">ACFO0C_10685</name>
</gene>
<proteinExistence type="predicted"/>
<evidence type="ECO:0000256" key="1">
    <source>
        <dbReference type="SAM" id="Phobius"/>
    </source>
</evidence>
<keyword evidence="3" id="KW-1185">Reference proteome</keyword>
<dbReference type="Proteomes" id="UP001595867">
    <property type="component" value="Unassembled WGS sequence"/>
</dbReference>
<dbReference type="RefSeq" id="WP_378066425.1">
    <property type="nucleotide sequence ID" value="NZ_JBHSBL010000010.1"/>
</dbReference>
<dbReference type="Pfam" id="PF19744">
    <property type="entry name" value="DUF6232"/>
    <property type="match status" value="1"/>
</dbReference>
<comment type="caution">
    <text evidence="2">The sequence shown here is derived from an EMBL/GenBank/DDBJ whole genome shotgun (WGS) entry which is preliminary data.</text>
</comment>
<evidence type="ECO:0000313" key="2">
    <source>
        <dbReference type="EMBL" id="MFC4065399.1"/>
    </source>
</evidence>
<evidence type="ECO:0000313" key="3">
    <source>
        <dbReference type="Proteomes" id="UP001595867"/>
    </source>
</evidence>
<feature type="transmembrane region" description="Helical" evidence="1">
    <location>
        <begin position="74"/>
        <end position="92"/>
    </location>
</feature>
<dbReference type="InterPro" id="IPR045629">
    <property type="entry name" value="DUF6232"/>
</dbReference>
<organism evidence="2 3">
    <name type="scientific">Actinoplanes subglobosus</name>
    <dbReference type="NCBI Taxonomy" id="1547892"/>
    <lineage>
        <taxon>Bacteria</taxon>
        <taxon>Bacillati</taxon>
        <taxon>Actinomycetota</taxon>
        <taxon>Actinomycetes</taxon>
        <taxon>Micromonosporales</taxon>
        <taxon>Micromonosporaceae</taxon>
        <taxon>Actinoplanes</taxon>
    </lineage>
</organism>
<keyword evidence="1" id="KW-0812">Transmembrane</keyword>
<accession>A0ABV8IMG4</accession>
<reference evidence="3" key="1">
    <citation type="journal article" date="2019" name="Int. J. Syst. Evol. Microbiol.">
        <title>The Global Catalogue of Microorganisms (GCM) 10K type strain sequencing project: providing services to taxonomists for standard genome sequencing and annotation.</title>
        <authorList>
            <consortium name="The Broad Institute Genomics Platform"/>
            <consortium name="The Broad Institute Genome Sequencing Center for Infectious Disease"/>
            <person name="Wu L."/>
            <person name="Ma J."/>
        </authorList>
    </citation>
    <scope>NUCLEOTIDE SEQUENCE [LARGE SCALE GENOMIC DNA]</scope>
    <source>
        <strain evidence="3">TBRC 5832</strain>
    </source>
</reference>
<sequence>MELPVFYRGPRAVITHHVVEVSREHRRLFRVAEMRDVHIVRFEPGPDDAGRHVAGVSALVAAVIAVPVVGPASMLLTVVVAMALGAGAVVCLRPRRDRWWQLRAGYRGAVVEIFSSRDEKEFSEFCRGLVRSLEYGED</sequence>
<dbReference type="EMBL" id="JBHSBL010000010">
    <property type="protein sequence ID" value="MFC4065399.1"/>
    <property type="molecule type" value="Genomic_DNA"/>
</dbReference>
<name>A0ABV8IMG4_9ACTN</name>